<dbReference type="Proteomes" id="UP000663193">
    <property type="component" value="Chromosome 6"/>
</dbReference>
<evidence type="ECO:0000313" key="12">
    <source>
        <dbReference type="Proteomes" id="UP000663193"/>
    </source>
</evidence>
<accession>A0A7U2F1J7</accession>
<dbReference type="PROSITE" id="PS00108">
    <property type="entry name" value="PROTEIN_KINASE_ST"/>
    <property type="match status" value="1"/>
</dbReference>
<dbReference type="InterPro" id="IPR008271">
    <property type="entry name" value="Ser/Thr_kinase_AS"/>
</dbReference>
<feature type="compositionally biased region" description="Basic and acidic residues" evidence="9">
    <location>
        <begin position="9"/>
        <end position="19"/>
    </location>
</feature>
<feature type="region of interest" description="Disordered" evidence="9">
    <location>
        <begin position="64"/>
        <end position="101"/>
    </location>
</feature>
<evidence type="ECO:0000256" key="5">
    <source>
        <dbReference type="ARBA" id="ARBA00022777"/>
    </source>
</evidence>
<evidence type="ECO:0000256" key="8">
    <source>
        <dbReference type="ARBA" id="ARBA00048679"/>
    </source>
</evidence>
<feature type="region of interest" description="Disordered" evidence="9">
    <location>
        <begin position="1"/>
        <end position="28"/>
    </location>
</feature>
<dbReference type="GO" id="GO:0005524">
    <property type="term" value="F:ATP binding"/>
    <property type="evidence" value="ECO:0007669"/>
    <property type="project" value="UniProtKB-KW"/>
</dbReference>
<name>A0A7U2F1J7_PHANO</name>
<evidence type="ECO:0000256" key="9">
    <source>
        <dbReference type="SAM" id="MobiDB-lite"/>
    </source>
</evidence>
<gene>
    <name evidence="11" type="ORF">JI435_016460</name>
</gene>
<dbReference type="Pfam" id="PF00069">
    <property type="entry name" value="Pkinase"/>
    <property type="match status" value="1"/>
</dbReference>
<dbReference type="InterPro" id="IPR000719">
    <property type="entry name" value="Prot_kinase_dom"/>
</dbReference>
<dbReference type="VEuPathDB" id="FungiDB:JI435_016460"/>
<evidence type="ECO:0000256" key="7">
    <source>
        <dbReference type="ARBA" id="ARBA00047899"/>
    </source>
</evidence>
<dbReference type="SUPFAM" id="SSF56112">
    <property type="entry name" value="Protein kinase-like (PK-like)"/>
    <property type="match status" value="1"/>
</dbReference>
<dbReference type="SMART" id="SM00220">
    <property type="entry name" value="S_TKc"/>
    <property type="match status" value="1"/>
</dbReference>
<dbReference type="PANTHER" id="PTHR43671">
    <property type="entry name" value="SERINE/THREONINE-PROTEIN KINASE NEK"/>
    <property type="match status" value="1"/>
</dbReference>
<dbReference type="InterPro" id="IPR011009">
    <property type="entry name" value="Kinase-like_dom_sf"/>
</dbReference>
<keyword evidence="6" id="KW-0067">ATP-binding</keyword>
<dbReference type="AlphaFoldDB" id="A0A7U2F1J7"/>
<evidence type="ECO:0000256" key="6">
    <source>
        <dbReference type="ARBA" id="ARBA00022840"/>
    </source>
</evidence>
<evidence type="ECO:0000259" key="10">
    <source>
        <dbReference type="PROSITE" id="PS50011"/>
    </source>
</evidence>
<organism evidence="11 12">
    <name type="scientific">Phaeosphaeria nodorum (strain SN15 / ATCC MYA-4574 / FGSC 10173)</name>
    <name type="common">Glume blotch fungus</name>
    <name type="synonym">Parastagonospora nodorum</name>
    <dbReference type="NCBI Taxonomy" id="321614"/>
    <lineage>
        <taxon>Eukaryota</taxon>
        <taxon>Fungi</taxon>
        <taxon>Dikarya</taxon>
        <taxon>Ascomycota</taxon>
        <taxon>Pezizomycotina</taxon>
        <taxon>Dothideomycetes</taxon>
        <taxon>Pleosporomycetidae</taxon>
        <taxon>Pleosporales</taxon>
        <taxon>Pleosporineae</taxon>
        <taxon>Phaeosphaeriaceae</taxon>
        <taxon>Parastagonospora</taxon>
    </lineage>
</organism>
<evidence type="ECO:0000313" key="11">
    <source>
        <dbReference type="EMBL" id="QRC96756.1"/>
    </source>
</evidence>
<feature type="domain" description="Protein kinase" evidence="10">
    <location>
        <begin position="114"/>
        <end position="396"/>
    </location>
</feature>
<evidence type="ECO:0000256" key="1">
    <source>
        <dbReference type="ARBA" id="ARBA00012513"/>
    </source>
</evidence>
<proteinExistence type="predicted"/>
<keyword evidence="2" id="KW-0723">Serine/threonine-protein kinase</keyword>
<evidence type="ECO:0000256" key="4">
    <source>
        <dbReference type="ARBA" id="ARBA00022741"/>
    </source>
</evidence>
<keyword evidence="4" id="KW-0547">Nucleotide-binding</keyword>
<keyword evidence="3" id="KW-0808">Transferase</keyword>
<dbReference type="InterPro" id="IPR050660">
    <property type="entry name" value="NEK_Ser/Thr_kinase"/>
</dbReference>
<dbReference type="Gene3D" id="1.10.510.10">
    <property type="entry name" value="Transferase(Phosphotransferase) domain 1"/>
    <property type="match status" value="1"/>
</dbReference>
<evidence type="ECO:0000256" key="3">
    <source>
        <dbReference type="ARBA" id="ARBA00022679"/>
    </source>
</evidence>
<sequence>MFKGLNVESDTRRRCDDRIVTSPGDATRHDFARSPVVLEATRDLHLFMHGENVALIDIRSRSLPAPSNDPSNMPRKGANDPRKGKGASEPPKSTPPLRSDFKYQDRPRRHWIIVQEFGQNGGGCNGGVAKVEIKDDPVDRFFFEKRFDANVMFLVHKEVGLLNQLGDWPGVVKMVDHFIDEKNKKASVYMEYCDAGDLEKVIQDSRKGTRQVHERKIWQWLIELMDTLVYMHRGPEPENDRKVLMYWNSVYHRDIKPGNILLKTDHKAGRVVTKMADFGCSVSAHWTHMVKRDKPEQVSMTSALTPGYDPPEHPEYSGATDVWQVALVIACTCSSIIAPWSKQWPKGQRWDKAAPAGRKYSQKLNKILAWCLTEDQTRRPKPLEISKRAKADYASINLPPDNDPMVIFGREVGQAVQTPQPAFSPGPAFGGQQPNFQGQRPGLDPHAFSDPEIQRMENRGGQYNDFVQDHRSPMPMASMNGILHGGGAYPAYPFEPWYGLSGNAPGRPHDYFSGRRHFRDPRDYRRGC</sequence>
<dbReference type="OMA" id="VHERKIW"/>
<dbReference type="OrthoDB" id="310217at2759"/>
<dbReference type="EC" id="2.7.11.1" evidence="1"/>
<dbReference type="PROSITE" id="PS50011">
    <property type="entry name" value="PROTEIN_KINASE_DOM"/>
    <property type="match status" value="1"/>
</dbReference>
<reference evidence="12" key="1">
    <citation type="journal article" date="2021" name="BMC Genomics">
        <title>Chromosome-level genome assembly and manually-curated proteome of model necrotroph Parastagonospora nodorum Sn15 reveals a genome-wide trove of candidate effector homologs, and redundancy of virulence-related functions within an accessory chromosome.</title>
        <authorList>
            <person name="Bertazzoni S."/>
            <person name="Jones D.A.B."/>
            <person name="Phan H.T."/>
            <person name="Tan K.-C."/>
            <person name="Hane J.K."/>
        </authorList>
    </citation>
    <scope>NUCLEOTIDE SEQUENCE [LARGE SCALE GENOMIC DNA]</scope>
    <source>
        <strain evidence="12">SN15 / ATCC MYA-4574 / FGSC 10173)</strain>
    </source>
</reference>
<comment type="catalytic activity">
    <reaction evidence="7">
        <text>L-threonyl-[protein] + ATP = O-phospho-L-threonyl-[protein] + ADP + H(+)</text>
        <dbReference type="Rhea" id="RHEA:46608"/>
        <dbReference type="Rhea" id="RHEA-COMP:11060"/>
        <dbReference type="Rhea" id="RHEA-COMP:11605"/>
        <dbReference type="ChEBI" id="CHEBI:15378"/>
        <dbReference type="ChEBI" id="CHEBI:30013"/>
        <dbReference type="ChEBI" id="CHEBI:30616"/>
        <dbReference type="ChEBI" id="CHEBI:61977"/>
        <dbReference type="ChEBI" id="CHEBI:456216"/>
        <dbReference type="EC" id="2.7.11.1"/>
    </reaction>
</comment>
<comment type="catalytic activity">
    <reaction evidence="8">
        <text>L-seryl-[protein] + ATP = O-phospho-L-seryl-[protein] + ADP + H(+)</text>
        <dbReference type="Rhea" id="RHEA:17989"/>
        <dbReference type="Rhea" id="RHEA-COMP:9863"/>
        <dbReference type="Rhea" id="RHEA-COMP:11604"/>
        <dbReference type="ChEBI" id="CHEBI:15378"/>
        <dbReference type="ChEBI" id="CHEBI:29999"/>
        <dbReference type="ChEBI" id="CHEBI:30616"/>
        <dbReference type="ChEBI" id="CHEBI:83421"/>
        <dbReference type="ChEBI" id="CHEBI:456216"/>
        <dbReference type="EC" id="2.7.11.1"/>
    </reaction>
</comment>
<protein>
    <recommendedName>
        <fullName evidence="1">non-specific serine/threonine protein kinase</fullName>
        <ecNumber evidence="1">2.7.11.1</ecNumber>
    </recommendedName>
</protein>
<keyword evidence="12" id="KW-1185">Reference proteome</keyword>
<dbReference type="PANTHER" id="PTHR43671:SF98">
    <property type="entry name" value="SERINE_THREONINE-PROTEIN KINASE NEK11"/>
    <property type="match status" value="1"/>
</dbReference>
<dbReference type="GO" id="GO:0004674">
    <property type="term" value="F:protein serine/threonine kinase activity"/>
    <property type="evidence" value="ECO:0007669"/>
    <property type="project" value="UniProtKB-KW"/>
</dbReference>
<dbReference type="EMBL" id="CP069028">
    <property type="protein sequence ID" value="QRC96756.1"/>
    <property type="molecule type" value="Genomic_DNA"/>
</dbReference>
<evidence type="ECO:0000256" key="2">
    <source>
        <dbReference type="ARBA" id="ARBA00022527"/>
    </source>
</evidence>
<keyword evidence="5" id="KW-0418">Kinase</keyword>